<feature type="transmembrane region" description="Helical" evidence="1">
    <location>
        <begin position="52"/>
        <end position="72"/>
    </location>
</feature>
<feature type="transmembrane region" description="Helical" evidence="1">
    <location>
        <begin position="20"/>
        <end position="40"/>
    </location>
</feature>
<evidence type="ECO:0000256" key="1">
    <source>
        <dbReference type="SAM" id="Phobius"/>
    </source>
</evidence>
<reference evidence="3" key="1">
    <citation type="submission" date="2016-10" db="EMBL/GenBank/DDBJ databases">
        <authorList>
            <person name="Varghese N."/>
        </authorList>
    </citation>
    <scope>NUCLEOTIDE SEQUENCE [LARGE SCALE GENOMIC DNA]</scope>
    <source>
        <strain evidence="3">DSM 45096 / BCRC 16803 / CGMCC 4.1857 / CIP 109030 / JCM 12277 / KCTC 19219 / NBRC 100920 / 33214</strain>
    </source>
</reference>
<feature type="transmembrane region" description="Helical" evidence="1">
    <location>
        <begin position="136"/>
        <end position="159"/>
    </location>
</feature>
<dbReference type="EMBL" id="FOAZ01000006">
    <property type="protein sequence ID" value="SEL19193.1"/>
    <property type="molecule type" value="Genomic_DNA"/>
</dbReference>
<dbReference type="OrthoDB" id="5244396at2"/>
<evidence type="ECO:0000313" key="2">
    <source>
        <dbReference type="EMBL" id="SEL19193.1"/>
    </source>
</evidence>
<name>A0A1H7N6R3_STRJI</name>
<feature type="transmembrane region" description="Helical" evidence="1">
    <location>
        <begin position="98"/>
        <end position="124"/>
    </location>
</feature>
<organism evidence="2 3">
    <name type="scientific">Streptacidiphilus jiangxiensis</name>
    <dbReference type="NCBI Taxonomy" id="235985"/>
    <lineage>
        <taxon>Bacteria</taxon>
        <taxon>Bacillati</taxon>
        <taxon>Actinomycetota</taxon>
        <taxon>Actinomycetes</taxon>
        <taxon>Kitasatosporales</taxon>
        <taxon>Streptomycetaceae</taxon>
        <taxon>Streptacidiphilus</taxon>
    </lineage>
</organism>
<gene>
    <name evidence="2" type="ORF">SAMN05414137_106235</name>
</gene>
<keyword evidence="1" id="KW-0472">Membrane</keyword>
<dbReference type="RefSeq" id="WP_042451071.1">
    <property type="nucleotide sequence ID" value="NZ_BBPN01000021.1"/>
</dbReference>
<keyword evidence="3" id="KW-1185">Reference proteome</keyword>
<feature type="transmembrane region" description="Helical" evidence="1">
    <location>
        <begin position="219"/>
        <end position="241"/>
    </location>
</feature>
<keyword evidence="1" id="KW-0812">Transmembrane</keyword>
<keyword evidence="1" id="KW-1133">Transmembrane helix</keyword>
<evidence type="ECO:0000313" key="3">
    <source>
        <dbReference type="Proteomes" id="UP000183015"/>
    </source>
</evidence>
<feature type="transmembrane region" description="Helical" evidence="1">
    <location>
        <begin position="166"/>
        <end position="188"/>
    </location>
</feature>
<dbReference type="STRING" id="235985.SAMN05414137_106235"/>
<dbReference type="Proteomes" id="UP000183015">
    <property type="component" value="Unassembled WGS sequence"/>
</dbReference>
<dbReference type="AlphaFoldDB" id="A0A1H7N6R3"/>
<dbReference type="eggNOG" id="COG1277">
    <property type="taxonomic scope" value="Bacteria"/>
</dbReference>
<protein>
    <submittedName>
        <fullName evidence="2">ABC-2 type transport system permease protein</fullName>
    </submittedName>
</protein>
<sequence length="246" mass="25158">MHDLIRTEGLKLHTLRSPWLVLGAAPVLVTAGISGLVLSRTGPLDTAAQSGALAHVGLSSLFTLVFGILVVAGEYRHRTVTDTFLSVPARRRVIGAKLALSAVLAAACGVVSSAVGLAVAAAWWADKGVRFDWSDATMWATIGGGVAWNAAFAAIGVGVGALIRSLVGAVAVSLAWVALVEGIVGQLVGNLARWLPFNAGQALGAGASAMTRTDLLPRWGGGVVLAAYTVLFAVLAVTTTARRDVS</sequence>
<accession>A0A1H7N6R3</accession>
<proteinExistence type="predicted"/>